<protein>
    <submittedName>
        <fullName evidence="1">Uncharacterized protein</fullName>
    </submittedName>
</protein>
<accession>A0A655PLD9</accession>
<dbReference type="EMBL" id="CWOW01000003">
    <property type="protein sequence ID" value="CSA14941.1"/>
    <property type="molecule type" value="Genomic_DNA"/>
</dbReference>
<name>A0A655PLD9_VIBCL</name>
<dbReference type="Proteomes" id="UP000044806">
    <property type="component" value="Unassembled WGS sequence"/>
</dbReference>
<evidence type="ECO:0000313" key="1">
    <source>
        <dbReference type="EMBL" id="CSA14941.1"/>
    </source>
</evidence>
<reference evidence="1 2" key="1">
    <citation type="submission" date="2015-07" db="EMBL/GenBank/DDBJ databases">
        <authorList>
            <consortium name="Pathogen Informatics"/>
        </authorList>
    </citation>
    <scope>NUCLEOTIDE SEQUENCE [LARGE SCALE GENOMIC DNA]</scope>
    <source>
        <strain evidence="1 2">A51</strain>
    </source>
</reference>
<organism evidence="1 2">
    <name type="scientific">Vibrio cholerae</name>
    <dbReference type="NCBI Taxonomy" id="666"/>
    <lineage>
        <taxon>Bacteria</taxon>
        <taxon>Pseudomonadati</taxon>
        <taxon>Pseudomonadota</taxon>
        <taxon>Gammaproteobacteria</taxon>
        <taxon>Vibrionales</taxon>
        <taxon>Vibrionaceae</taxon>
        <taxon>Vibrio</taxon>
    </lineage>
</organism>
<proteinExistence type="predicted"/>
<evidence type="ECO:0000313" key="2">
    <source>
        <dbReference type="Proteomes" id="UP000044806"/>
    </source>
</evidence>
<gene>
    <name evidence="1" type="ORF">ERS013165_00869</name>
</gene>
<sequence length="67" mass="7011">MAIRINSASLGKFCVAPIPRLPSSNKKSWVSTITLSACSGVPQGNSCVFELIGSIVVGEQLFKALST</sequence>
<dbReference type="AlphaFoldDB" id="A0A655PLD9"/>